<evidence type="ECO:0000256" key="1">
    <source>
        <dbReference type="ARBA" id="ARBA00004141"/>
    </source>
</evidence>
<evidence type="ECO:0000313" key="8">
    <source>
        <dbReference type="EMBL" id="NYG55165.1"/>
    </source>
</evidence>
<evidence type="ECO:0000256" key="2">
    <source>
        <dbReference type="ARBA" id="ARBA00009399"/>
    </source>
</evidence>
<gene>
    <name evidence="8" type="ORF">BJ989_001469</name>
</gene>
<dbReference type="EMBL" id="JACCAC010000001">
    <property type="protein sequence ID" value="NYG55165.1"/>
    <property type="molecule type" value="Genomic_DNA"/>
</dbReference>
<dbReference type="GO" id="GO:0005886">
    <property type="term" value="C:plasma membrane"/>
    <property type="evidence" value="ECO:0007669"/>
    <property type="project" value="TreeGrafter"/>
</dbReference>
<keyword evidence="3 6" id="KW-0812">Transmembrane</keyword>
<evidence type="ECO:0000256" key="6">
    <source>
        <dbReference type="SAM" id="Phobius"/>
    </source>
</evidence>
<dbReference type="AlphaFoldDB" id="A0A7Y9RRU1"/>
<evidence type="ECO:0000256" key="5">
    <source>
        <dbReference type="ARBA" id="ARBA00023136"/>
    </source>
</evidence>
<dbReference type="Pfam" id="PF04138">
    <property type="entry name" value="GtrA_DPMS_TM"/>
    <property type="match status" value="1"/>
</dbReference>
<accession>A0A7Y9RRU1</accession>
<feature type="transmembrane region" description="Helical" evidence="6">
    <location>
        <begin position="86"/>
        <end position="106"/>
    </location>
</feature>
<evidence type="ECO:0000259" key="7">
    <source>
        <dbReference type="Pfam" id="PF04138"/>
    </source>
</evidence>
<keyword evidence="5 6" id="KW-0472">Membrane</keyword>
<dbReference type="InterPro" id="IPR051401">
    <property type="entry name" value="GtrA_CellWall_Glycosyl"/>
</dbReference>
<dbReference type="PANTHER" id="PTHR38459:SF1">
    <property type="entry name" value="PROPHAGE BACTOPRENOL-LINKED GLUCOSE TRANSLOCASE HOMOLOG"/>
    <property type="match status" value="1"/>
</dbReference>
<feature type="transmembrane region" description="Helical" evidence="6">
    <location>
        <begin position="12"/>
        <end position="34"/>
    </location>
</feature>
<dbReference type="InterPro" id="IPR007267">
    <property type="entry name" value="GtrA_DPMS_TM"/>
</dbReference>
<feature type="transmembrane region" description="Helical" evidence="6">
    <location>
        <begin position="118"/>
        <end position="136"/>
    </location>
</feature>
<keyword evidence="9" id="KW-1185">Reference proteome</keyword>
<evidence type="ECO:0000256" key="4">
    <source>
        <dbReference type="ARBA" id="ARBA00022989"/>
    </source>
</evidence>
<sequence>MGTRGERLPAEVGRFLAVGGLATLVSLALFNALLHGPGDDGAPLADRPITAYVVANLVGMVVSYRGSRHWAFRHRPPVHADGGRTAFVAVNLATMLLPIACLWASRDLLGLADPLSDNVAANVVGLLLGTAARFWLFRAFVFRRPAAVLAA</sequence>
<dbReference type="PANTHER" id="PTHR38459">
    <property type="entry name" value="PROPHAGE BACTOPRENOL-LINKED GLUCOSE TRANSLOCASE HOMOLOG"/>
    <property type="match status" value="1"/>
</dbReference>
<dbReference type="RefSeq" id="WP_179517659.1">
    <property type="nucleotide sequence ID" value="NZ_JACCAC010000001.1"/>
</dbReference>
<keyword evidence="4 6" id="KW-1133">Transmembrane helix</keyword>
<dbReference type="Proteomes" id="UP000544110">
    <property type="component" value="Unassembled WGS sequence"/>
</dbReference>
<feature type="transmembrane region" description="Helical" evidence="6">
    <location>
        <begin position="49"/>
        <end position="66"/>
    </location>
</feature>
<dbReference type="GO" id="GO:0000271">
    <property type="term" value="P:polysaccharide biosynthetic process"/>
    <property type="evidence" value="ECO:0007669"/>
    <property type="project" value="InterPro"/>
</dbReference>
<comment type="similarity">
    <text evidence="2">Belongs to the GtrA family.</text>
</comment>
<organism evidence="8 9">
    <name type="scientific">Nocardioides perillae</name>
    <dbReference type="NCBI Taxonomy" id="1119534"/>
    <lineage>
        <taxon>Bacteria</taxon>
        <taxon>Bacillati</taxon>
        <taxon>Actinomycetota</taxon>
        <taxon>Actinomycetes</taxon>
        <taxon>Propionibacteriales</taxon>
        <taxon>Nocardioidaceae</taxon>
        <taxon>Nocardioides</taxon>
    </lineage>
</organism>
<evidence type="ECO:0000313" key="9">
    <source>
        <dbReference type="Proteomes" id="UP000544110"/>
    </source>
</evidence>
<feature type="domain" description="GtrA/DPMS transmembrane" evidence="7">
    <location>
        <begin position="14"/>
        <end position="142"/>
    </location>
</feature>
<proteinExistence type="inferred from homology"/>
<reference evidence="8 9" key="1">
    <citation type="submission" date="2020-07" db="EMBL/GenBank/DDBJ databases">
        <title>Sequencing the genomes of 1000 actinobacteria strains.</title>
        <authorList>
            <person name="Klenk H.-P."/>
        </authorList>
    </citation>
    <scope>NUCLEOTIDE SEQUENCE [LARGE SCALE GENOMIC DNA]</scope>
    <source>
        <strain evidence="8 9">DSM 24552</strain>
    </source>
</reference>
<name>A0A7Y9RRU1_9ACTN</name>
<evidence type="ECO:0000256" key="3">
    <source>
        <dbReference type="ARBA" id="ARBA00022692"/>
    </source>
</evidence>
<comment type="caution">
    <text evidence="8">The sequence shown here is derived from an EMBL/GenBank/DDBJ whole genome shotgun (WGS) entry which is preliminary data.</text>
</comment>
<comment type="subcellular location">
    <subcellularLocation>
        <location evidence="1">Membrane</location>
        <topology evidence="1">Multi-pass membrane protein</topology>
    </subcellularLocation>
</comment>
<protein>
    <submittedName>
        <fullName evidence="8">Putative flippase GtrA</fullName>
    </submittedName>
</protein>